<dbReference type="EMBL" id="JAAOIW010000002">
    <property type="protein sequence ID" value="NHN29743.1"/>
    <property type="molecule type" value="Genomic_DNA"/>
</dbReference>
<dbReference type="EC" id="2.7.7.27" evidence="7"/>
<evidence type="ECO:0000256" key="4">
    <source>
        <dbReference type="ARBA" id="ARBA00023056"/>
    </source>
</evidence>
<keyword evidence="2 7" id="KW-0808">Transferase</keyword>
<dbReference type="PANTHER" id="PTHR43523:SF2">
    <property type="entry name" value="GLUCOSE-1-PHOSPHATE ADENYLYLTRANSFERASE"/>
    <property type="match status" value="1"/>
</dbReference>
<dbReference type="NCBIfam" id="NF003670">
    <property type="entry name" value="PRK05293.1"/>
    <property type="match status" value="1"/>
</dbReference>
<evidence type="ECO:0000256" key="2">
    <source>
        <dbReference type="ARBA" id="ARBA00022679"/>
    </source>
</evidence>
<reference evidence="7" key="1">
    <citation type="submission" date="2020-03" db="EMBL/GenBank/DDBJ databases">
        <title>Draft sequencing of Paenibacilllus sp. S3N08.</title>
        <authorList>
            <person name="Kim D.-U."/>
        </authorList>
    </citation>
    <scope>NUCLEOTIDE SEQUENCE</scope>
    <source>
        <strain evidence="7">S3N08</strain>
    </source>
</reference>
<evidence type="ECO:0000313" key="8">
    <source>
        <dbReference type="Proteomes" id="UP001165962"/>
    </source>
</evidence>
<sequence>MLLSGGEGRRLGVLTHNKAKPAVHFGGAARMIDFALSNCKNSGIKQVGVVTQYLPEALHQHIGKGNAWLEPADQGEIALLCSTQKHVGAKGYTGTADAVYQNWNFIERYQPEHIMVLSGDHIYQMDYSQLLKHHHDTAADATIAVTPVSWTEASRFGIMNTDNKGNITEFTEKPEVPKSNLASMGIYVFKTAFIKRFLDTDAATSGSSHDFGKDVIPAMLNSGASMQAYSFKGYWKDVGTLDSLWEAHMDLLGAHPKFQCASEHWPLHTVATSKPILHKDASGLIRRSLIYDNCKIQGIIDHSVISTGAVIGMGSRIIDSVIMPGAIIGQGVTIHKAIIGEGAVIRDGVALGFANSNGVSVIGDKEVIYAKDEKLPKVYIPASKLRIEMIG</sequence>
<gene>
    <name evidence="7" type="ORF">G9U52_07830</name>
</gene>
<protein>
    <submittedName>
        <fullName evidence="7">Glucose-1-phosphate adenylyltransferase</fullName>
        <ecNumber evidence="7">2.7.7.27</ecNumber>
    </submittedName>
</protein>
<evidence type="ECO:0000313" key="7">
    <source>
        <dbReference type="EMBL" id="NHN29743.1"/>
    </source>
</evidence>
<evidence type="ECO:0000259" key="5">
    <source>
        <dbReference type="Pfam" id="PF00483"/>
    </source>
</evidence>
<dbReference type="GO" id="GO:0008878">
    <property type="term" value="F:glucose-1-phosphate adenylyltransferase activity"/>
    <property type="evidence" value="ECO:0007669"/>
    <property type="project" value="UniProtKB-EC"/>
</dbReference>
<dbReference type="PANTHER" id="PTHR43523">
    <property type="entry name" value="GLUCOSE-1-PHOSPHATE ADENYLYLTRANSFERASE-RELATED"/>
    <property type="match status" value="1"/>
</dbReference>
<accession>A0ABX0J4H0</accession>
<dbReference type="InterPro" id="IPR011831">
    <property type="entry name" value="ADP-Glc_PPase"/>
</dbReference>
<dbReference type="InterPro" id="IPR011004">
    <property type="entry name" value="Trimer_LpxA-like_sf"/>
</dbReference>
<dbReference type="Pfam" id="PF00483">
    <property type="entry name" value="NTP_transferase"/>
    <property type="match status" value="1"/>
</dbReference>
<dbReference type="InterPro" id="IPR056818">
    <property type="entry name" value="GlmU/GlgC-like_hexapep"/>
</dbReference>
<name>A0ABX0J4H0_9BACL</name>
<dbReference type="Gene3D" id="3.90.550.10">
    <property type="entry name" value="Spore Coat Polysaccharide Biosynthesis Protein SpsA, Chain A"/>
    <property type="match status" value="1"/>
</dbReference>
<keyword evidence="8" id="KW-1185">Reference proteome</keyword>
<feature type="domain" description="Nucleotidyl transferase" evidence="5">
    <location>
        <begin position="1"/>
        <end position="251"/>
    </location>
</feature>
<organism evidence="7 8">
    <name type="scientific">Paenibacillus agricola</name>
    <dbReference type="NCBI Taxonomy" id="2716264"/>
    <lineage>
        <taxon>Bacteria</taxon>
        <taxon>Bacillati</taxon>
        <taxon>Bacillota</taxon>
        <taxon>Bacilli</taxon>
        <taxon>Bacillales</taxon>
        <taxon>Paenibacillaceae</taxon>
        <taxon>Paenibacillus</taxon>
    </lineage>
</organism>
<dbReference type="SUPFAM" id="SSF53448">
    <property type="entry name" value="Nucleotide-diphospho-sugar transferases"/>
    <property type="match status" value="1"/>
</dbReference>
<proteinExistence type="inferred from homology"/>
<evidence type="ECO:0000259" key="6">
    <source>
        <dbReference type="Pfam" id="PF24894"/>
    </source>
</evidence>
<dbReference type="CDD" id="cd04651">
    <property type="entry name" value="LbH_G1P_AT_C"/>
    <property type="match status" value="1"/>
</dbReference>
<comment type="caution">
    <text evidence="7">The sequence shown here is derived from an EMBL/GenBank/DDBJ whole genome shotgun (WGS) entry which is preliminary data.</text>
</comment>
<dbReference type="Gene3D" id="2.160.10.10">
    <property type="entry name" value="Hexapeptide repeat proteins"/>
    <property type="match status" value="1"/>
</dbReference>
<keyword evidence="3 7" id="KW-0548">Nucleotidyltransferase</keyword>
<comment type="similarity">
    <text evidence="1">Belongs to the bacterial/plant glucose-1-phosphate adenylyltransferase family.</text>
</comment>
<evidence type="ECO:0000256" key="3">
    <source>
        <dbReference type="ARBA" id="ARBA00022695"/>
    </source>
</evidence>
<dbReference type="Pfam" id="PF24894">
    <property type="entry name" value="Hexapep_GlmU"/>
    <property type="match status" value="1"/>
</dbReference>
<dbReference type="InterPro" id="IPR005835">
    <property type="entry name" value="NTP_transferase_dom"/>
</dbReference>
<feature type="domain" description="Glucose-1-phosphate adenylyltransferase/Bifunctional protein GlmU-like C-terminal hexapeptide" evidence="6">
    <location>
        <begin position="279"/>
        <end position="354"/>
    </location>
</feature>
<dbReference type="Proteomes" id="UP001165962">
    <property type="component" value="Unassembled WGS sequence"/>
</dbReference>
<keyword evidence="4" id="KW-0320">Glycogen biosynthesis</keyword>
<dbReference type="CDD" id="cd02508">
    <property type="entry name" value="ADP_Glucose_PP"/>
    <property type="match status" value="1"/>
</dbReference>
<evidence type="ECO:0000256" key="1">
    <source>
        <dbReference type="ARBA" id="ARBA00010443"/>
    </source>
</evidence>
<dbReference type="SUPFAM" id="SSF51161">
    <property type="entry name" value="Trimeric LpxA-like enzymes"/>
    <property type="match status" value="1"/>
</dbReference>
<dbReference type="InterPro" id="IPR029044">
    <property type="entry name" value="Nucleotide-diphossugar_trans"/>
</dbReference>